<feature type="compositionally biased region" description="Acidic residues" evidence="3">
    <location>
        <begin position="567"/>
        <end position="580"/>
    </location>
</feature>
<dbReference type="EMBL" id="JARVKF010000078">
    <property type="protein sequence ID" value="KAK9423438.1"/>
    <property type="molecule type" value="Genomic_DNA"/>
</dbReference>
<evidence type="ECO:0000313" key="4">
    <source>
        <dbReference type="EMBL" id="KAK9423438.1"/>
    </source>
</evidence>
<evidence type="ECO:0000313" key="5">
    <source>
        <dbReference type="Proteomes" id="UP001408356"/>
    </source>
</evidence>
<proteinExistence type="inferred from homology"/>
<dbReference type="InterPro" id="IPR037239">
    <property type="entry name" value="OSBP_sf"/>
</dbReference>
<dbReference type="Gene3D" id="3.30.70.3490">
    <property type="match status" value="1"/>
</dbReference>
<keyword evidence="5" id="KW-1185">Reference proteome</keyword>
<dbReference type="Gene3D" id="2.40.160.120">
    <property type="match status" value="1"/>
</dbReference>
<accession>A0ABR2V946</accession>
<dbReference type="Pfam" id="PF01237">
    <property type="entry name" value="Oxysterol_BP"/>
    <property type="match status" value="1"/>
</dbReference>
<dbReference type="InterPro" id="IPR018494">
    <property type="entry name" value="Oxysterol-bd_CS"/>
</dbReference>
<feature type="region of interest" description="Disordered" evidence="3">
    <location>
        <begin position="465"/>
        <end position="487"/>
    </location>
</feature>
<feature type="region of interest" description="Disordered" evidence="3">
    <location>
        <begin position="549"/>
        <end position="580"/>
    </location>
</feature>
<evidence type="ECO:0000256" key="2">
    <source>
        <dbReference type="RuleBase" id="RU003844"/>
    </source>
</evidence>
<dbReference type="InterPro" id="IPR000648">
    <property type="entry name" value="Oxysterol-bd"/>
</dbReference>
<dbReference type="SUPFAM" id="SSF144000">
    <property type="entry name" value="Oxysterol-binding protein-like"/>
    <property type="match status" value="1"/>
</dbReference>
<dbReference type="PROSITE" id="PS01013">
    <property type="entry name" value="OSBP"/>
    <property type="match status" value="1"/>
</dbReference>
<dbReference type="PANTHER" id="PTHR10972">
    <property type="entry name" value="OXYSTEROL-BINDING PROTEIN-RELATED"/>
    <property type="match status" value="1"/>
</dbReference>
<sequence>MTKPQSNFSQLKDFLGYLTTVKGDLSNITAPPFVLSPKSVTEIPASWAEHHKLFLQPAREDDAEQRALLVLKNFLCSLKRQVYTAATETSDGGAKKPLNAFLGELFLGTFEDHESGSKTQLISEQVSHHPPVTACFFYNKEHRISSAGYVAQETTFSPTNGVVVKQVGHAIIRDETHGESHLMTLPVMAIKGLVSGSPYPELQGTCYISSSSGYLSTIDFSGKKALGFGTKNCVTAELSNLRQGGKVLYEATGQWNGKLSIKDRVNGTKSEAFDVDSVPHTELKVKPIEDQSPWESRRAWKGVLKGIENGDMQIINDVKGRIEDAQRDVRAAEEKAGVDWHRVFFRKANTHEEFDVLARAIPDPEAKKLNQDRTAGVWRFIGINPAEKILKSGEFHSTLEPTGQMDLNKKAGSKPKVITTRADRIGNLVNSDDVKKAIDGKVYKCPHNKMDGTGVCGSLITPTDSSISSHESTLHKPNSRYSQKQSSSKLPVIIGCVGEHGGCERDTEKKKWTNFNNYLHHHRTVHHWRKSELELMKILQDRARKNNDRADGWYHVDLEKAAKDKDEDGSEEEDDDSDLD</sequence>
<feature type="compositionally biased region" description="Basic and acidic residues" evidence="3">
    <location>
        <begin position="549"/>
        <end position="566"/>
    </location>
</feature>
<name>A0ABR2V946_9PEZI</name>
<gene>
    <name evidence="4" type="ORF">SUNI508_14039</name>
</gene>
<protein>
    <submittedName>
        <fullName evidence="4">Oxysterol-binding protein</fullName>
    </submittedName>
</protein>
<dbReference type="Gene3D" id="1.10.287.2720">
    <property type="match status" value="1"/>
</dbReference>
<dbReference type="Proteomes" id="UP001408356">
    <property type="component" value="Unassembled WGS sequence"/>
</dbReference>
<evidence type="ECO:0000256" key="3">
    <source>
        <dbReference type="SAM" id="MobiDB-lite"/>
    </source>
</evidence>
<evidence type="ECO:0000256" key="1">
    <source>
        <dbReference type="ARBA" id="ARBA00008842"/>
    </source>
</evidence>
<comment type="caution">
    <text evidence="4">The sequence shown here is derived from an EMBL/GenBank/DDBJ whole genome shotgun (WGS) entry which is preliminary data.</text>
</comment>
<dbReference type="PANTHER" id="PTHR10972:SF92">
    <property type="entry name" value="OXYSTEROL BINDING PROTEIN"/>
    <property type="match status" value="1"/>
</dbReference>
<reference evidence="4 5" key="1">
    <citation type="journal article" date="2024" name="J. Plant Pathol.">
        <title>Sequence and assembly of the genome of Seiridium unicorne, isolate CBS 538.82, causal agent of cypress canker disease.</title>
        <authorList>
            <person name="Scali E."/>
            <person name="Rocca G.D."/>
            <person name="Danti R."/>
            <person name="Garbelotto M."/>
            <person name="Barberini S."/>
            <person name="Baroncelli R."/>
            <person name="Emiliani G."/>
        </authorList>
    </citation>
    <scope>NUCLEOTIDE SEQUENCE [LARGE SCALE GENOMIC DNA]</scope>
    <source>
        <strain evidence="4 5">BM-138-508</strain>
    </source>
</reference>
<comment type="similarity">
    <text evidence="1 2">Belongs to the OSBP family.</text>
</comment>
<organism evidence="4 5">
    <name type="scientific">Seiridium unicorne</name>
    <dbReference type="NCBI Taxonomy" id="138068"/>
    <lineage>
        <taxon>Eukaryota</taxon>
        <taxon>Fungi</taxon>
        <taxon>Dikarya</taxon>
        <taxon>Ascomycota</taxon>
        <taxon>Pezizomycotina</taxon>
        <taxon>Sordariomycetes</taxon>
        <taxon>Xylariomycetidae</taxon>
        <taxon>Amphisphaeriales</taxon>
        <taxon>Sporocadaceae</taxon>
        <taxon>Seiridium</taxon>
    </lineage>
</organism>